<feature type="transmembrane region" description="Helical" evidence="1">
    <location>
        <begin position="87"/>
        <end position="108"/>
    </location>
</feature>
<feature type="transmembrane region" description="Helical" evidence="1">
    <location>
        <begin position="158"/>
        <end position="178"/>
    </location>
</feature>
<name>A0ABY5KR63_9CELL</name>
<organism evidence="2 3">
    <name type="scientific">Cellulomonas xiejunii</name>
    <dbReference type="NCBI Taxonomy" id="2968083"/>
    <lineage>
        <taxon>Bacteria</taxon>
        <taxon>Bacillati</taxon>
        <taxon>Actinomycetota</taxon>
        <taxon>Actinomycetes</taxon>
        <taxon>Micrococcales</taxon>
        <taxon>Cellulomonadaceae</taxon>
        <taxon>Cellulomonas</taxon>
    </lineage>
</organism>
<protein>
    <submittedName>
        <fullName evidence="2">Uncharacterized protein</fullName>
    </submittedName>
</protein>
<keyword evidence="1" id="KW-0812">Transmembrane</keyword>
<evidence type="ECO:0000256" key="1">
    <source>
        <dbReference type="SAM" id="Phobius"/>
    </source>
</evidence>
<accession>A0ABY5KR63</accession>
<dbReference type="RefSeq" id="WP_227577776.1">
    <property type="nucleotide sequence ID" value="NZ_CP101987.1"/>
</dbReference>
<feature type="transmembrane region" description="Helical" evidence="1">
    <location>
        <begin position="21"/>
        <end position="45"/>
    </location>
</feature>
<keyword evidence="1" id="KW-1133">Transmembrane helix</keyword>
<feature type="transmembrane region" description="Helical" evidence="1">
    <location>
        <begin position="128"/>
        <end position="146"/>
    </location>
</feature>
<proteinExistence type="predicted"/>
<reference evidence="2 3" key="1">
    <citation type="submission" date="2022-07" db="EMBL/GenBank/DDBJ databases">
        <title>Novel species in genus cellulomonas.</title>
        <authorList>
            <person name="Ye L."/>
        </authorList>
    </citation>
    <scope>NUCLEOTIDE SEQUENCE [LARGE SCALE GENOMIC DNA]</scope>
    <source>
        <strain evidence="3">zg-B89</strain>
    </source>
</reference>
<keyword evidence="3" id="KW-1185">Reference proteome</keyword>
<dbReference type="EMBL" id="CP101987">
    <property type="protein sequence ID" value="UUI72213.1"/>
    <property type="molecule type" value="Genomic_DNA"/>
</dbReference>
<feature type="transmembrane region" description="Helical" evidence="1">
    <location>
        <begin position="51"/>
        <end position="75"/>
    </location>
</feature>
<dbReference type="Proteomes" id="UP001316384">
    <property type="component" value="Chromosome"/>
</dbReference>
<gene>
    <name evidence="2" type="ORF">NP048_01725</name>
</gene>
<feature type="transmembrane region" description="Helical" evidence="1">
    <location>
        <begin position="312"/>
        <end position="332"/>
    </location>
</feature>
<sequence length="421" mass="41034">MSHDGSTTSGRRLRRPSASAAGTAALLALAGVVLGLAGVVGLLTLAGRGGVAAVATTVLLLGLAPALASLSLVVLARDVGLVAARGALQAAVASTAAWTLAALAALSWAVAFDQTDAGAASTPFAEAFLPLLGAAVATGAVALLPLMSDVLRSVRPAVARRAAVAALAVGGAVVAGAAALAPGSVLACATVLLLACGRTWLRERQLAALVDSVHLSVPSAPTLPVGVASRPDPTVVPHRRLVVVLAAVSGALTLPAALYALAAPDPADPAWLPAALAGLPAMNAGLAVGALTALPLVVAAGLAATRWWGRRALVMTVMVALALVVRGVAAAMGPEGEAPSALLFSAALLAGVAGAVPLVGRLPGPAVARWALVVVVGAAVGWLVALPMLAVLPLAAPLVAVVLIVLVTRRPRGVALAPAPS</sequence>
<feature type="transmembrane region" description="Helical" evidence="1">
    <location>
        <begin position="338"/>
        <end position="359"/>
    </location>
</feature>
<feature type="transmembrane region" description="Helical" evidence="1">
    <location>
        <begin position="390"/>
        <end position="408"/>
    </location>
</feature>
<feature type="transmembrane region" description="Helical" evidence="1">
    <location>
        <begin position="282"/>
        <end position="305"/>
    </location>
</feature>
<feature type="transmembrane region" description="Helical" evidence="1">
    <location>
        <begin position="241"/>
        <end position="262"/>
    </location>
</feature>
<evidence type="ECO:0000313" key="3">
    <source>
        <dbReference type="Proteomes" id="UP001316384"/>
    </source>
</evidence>
<keyword evidence="1" id="KW-0472">Membrane</keyword>
<feature type="transmembrane region" description="Helical" evidence="1">
    <location>
        <begin position="366"/>
        <end position="384"/>
    </location>
</feature>
<evidence type="ECO:0000313" key="2">
    <source>
        <dbReference type="EMBL" id="UUI72213.1"/>
    </source>
</evidence>